<dbReference type="Proteomes" id="UP000321261">
    <property type="component" value="Unassembled WGS sequence"/>
</dbReference>
<feature type="transmembrane region" description="Helical" evidence="1">
    <location>
        <begin position="44"/>
        <end position="64"/>
    </location>
</feature>
<keyword evidence="1" id="KW-0472">Membrane</keyword>
<dbReference type="EMBL" id="VIWU01000001">
    <property type="protein sequence ID" value="TWF78916.1"/>
    <property type="molecule type" value="Genomic_DNA"/>
</dbReference>
<dbReference type="Pfam" id="PF10756">
    <property type="entry name" value="bPH_6"/>
    <property type="match status" value="1"/>
</dbReference>
<keyword evidence="1" id="KW-0812">Transmembrane</keyword>
<proteinExistence type="predicted"/>
<feature type="domain" description="Low molecular weight protein antigen 6 PH" evidence="2">
    <location>
        <begin position="59"/>
        <end position="134"/>
    </location>
</feature>
<name>A0A561SVM5_9PSEU</name>
<evidence type="ECO:0000256" key="1">
    <source>
        <dbReference type="SAM" id="Phobius"/>
    </source>
</evidence>
<evidence type="ECO:0000313" key="3">
    <source>
        <dbReference type="EMBL" id="TWF78916.1"/>
    </source>
</evidence>
<evidence type="ECO:0000313" key="4">
    <source>
        <dbReference type="Proteomes" id="UP000321261"/>
    </source>
</evidence>
<accession>A0A561SVM5</accession>
<keyword evidence="4" id="KW-1185">Reference proteome</keyword>
<dbReference type="OrthoDB" id="5194605at2"/>
<organism evidence="3 4">
    <name type="scientific">Pseudonocardia hierapolitana</name>
    <dbReference type="NCBI Taxonomy" id="1128676"/>
    <lineage>
        <taxon>Bacteria</taxon>
        <taxon>Bacillati</taxon>
        <taxon>Actinomycetota</taxon>
        <taxon>Actinomycetes</taxon>
        <taxon>Pseudonocardiales</taxon>
        <taxon>Pseudonocardiaceae</taxon>
        <taxon>Pseudonocardia</taxon>
    </lineage>
</organism>
<feature type="transmembrane region" description="Helical" evidence="1">
    <location>
        <begin position="21"/>
        <end position="38"/>
    </location>
</feature>
<comment type="caution">
    <text evidence="3">The sequence shown here is derived from an EMBL/GenBank/DDBJ whole genome shotgun (WGS) entry which is preliminary data.</text>
</comment>
<dbReference type="AlphaFoldDB" id="A0A561SVM5"/>
<evidence type="ECO:0000259" key="2">
    <source>
        <dbReference type="Pfam" id="PF10756"/>
    </source>
</evidence>
<reference evidence="3 4" key="1">
    <citation type="submission" date="2019-06" db="EMBL/GenBank/DDBJ databases">
        <title>Sequencing the genomes of 1000 actinobacteria strains.</title>
        <authorList>
            <person name="Klenk H.-P."/>
        </authorList>
    </citation>
    <scope>NUCLEOTIDE SEQUENCE [LARGE SCALE GENOMIC DNA]</scope>
    <source>
        <strain evidence="3 4">DSM 45671</strain>
    </source>
</reference>
<protein>
    <submittedName>
        <fullName evidence="3">PH (Pleckstrin Homology) domain-containing protein</fullName>
    </submittedName>
</protein>
<dbReference type="InterPro" id="IPR019692">
    <property type="entry name" value="CFP-6_PH"/>
</dbReference>
<sequence length="140" mass="14851">MMGVSAQPESPPRAVFRVSPLVVLAALTFAVCATPVAWAGPYLWLIYLVPIGIIVWTLRVRTVADPETVSVRRMVGGREVPWSDIAKVHLARARNPASARVSAVLADGSELALPAVHVRDLPRLAAVSGGRLPDPATSGE</sequence>
<gene>
    <name evidence="3" type="ORF">FHX44_114840</name>
</gene>
<keyword evidence="1" id="KW-1133">Transmembrane helix</keyword>